<reference evidence="4" key="1">
    <citation type="submission" date="2022-11" db="EMBL/GenBank/DDBJ databases">
        <title>Description of Microcella daejonensis nov. sp, isolated from riverside soil.</title>
        <authorList>
            <person name="Molina K.M."/>
            <person name="Kim S.B."/>
        </authorList>
    </citation>
    <scope>NUCLEOTIDE SEQUENCE</scope>
    <source>
        <strain evidence="4">MMS21-STM12</strain>
    </source>
</reference>
<evidence type="ECO:0000256" key="2">
    <source>
        <dbReference type="SAM" id="SignalP"/>
    </source>
</evidence>
<dbReference type="AlphaFoldDB" id="A0A9E8ML28"/>
<dbReference type="Pfam" id="PF14344">
    <property type="entry name" value="DUF4397"/>
    <property type="match status" value="1"/>
</dbReference>
<dbReference type="Proteomes" id="UP001164706">
    <property type="component" value="Chromosome"/>
</dbReference>
<evidence type="ECO:0000259" key="3">
    <source>
        <dbReference type="Pfam" id="PF14344"/>
    </source>
</evidence>
<dbReference type="RefSeq" id="WP_267737587.1">
    <property type="nucleotide sequence ID" value="NZ_CP113089.1"/>
</dbReference>
<keyword evidence="1" id="KW-1133">Transmembrane helix</keyword>
<feature type="signal peptide" evidence="2">
    <location>
        <begin position="1"/>
        <end position="25"/>
    </location>
</feature>
<dbReference type="EMBL" id="CP113089">
    <property type="protein sequence ID" value="WAB81570.1"/>
    <property type="molecule type" value="Genomic_DNA"/>
</dbReference>
<accession>A0A9E8ML28</accession>
<gene>
    <name evidence="4" type="ORF">OVN18_00655</name>
</gene>
<evidence type="ECO:0000313" key="5">
    <source>
        <dbReference type="Proteomes" id="UP001164706"/>
    </source>
</evidence>
<keyword evidence="5" id="KW-1185">Reference proteome</keyword>
<protein>
    <submittedName>
        <fullName evidence="4">DUF4397 domain-containing protein</fullName>
    </submittedName>
</protein>
<sequence length="283" mass="27244">MRNRILAGVGVAALATVGVAAPATAATAGTADLYVVHGFAAEAGTFPVDIYANGEPVAGLQDIDFGTVTAEPLALPAGDYNIDVFPADAADGTGTPALEIDAALVAGGSYTVVAHATEAGDPDITAFENDISAIAAGEARLTVRHTAAAPAVDVLANGTAVEAFAGVTNPNAGDIDLPAGEIQAAVAAAGSTDPLIGPAALPLAAGTNTLVHAIGSLDGDTLEFAVITIDGLGAAPEGVPAGSAGLVAEGGNAGIIGAAVALMLAALAAVGIVVRRQTASAKR</sequence>
<proteinExistence type="predicted"/>
<name>A0A9E8ML28_9MICO</name>
<feature type="domain" description="DUF4397" evidence="3">
    <location>
        <begin position="34"/>
        <end position="154"/>
    </location>
</feature>
<dbReference type="KEGG" id="mdb:OVN18_00655"/>
<keyword evidence="1" id="KW-0812">Transmembrane</keyword>
<keyword evidence="2" id="KW-0732">Signal</keyword>
<feature type="chain" id="PRO_5039152931" evidence="2">
    <location>
        <begin position="26"/>
        <end position="283"/>
    </location>
</feature>
<evidence type="ECO:0000313" key="4">
    <source>
        <dbReference type="EMBL" id="WAB81570.1"/>
    </source>
</evidence>
<dbReference type="InterPro" id="IPR025510">
    <property type="entry name" value="DUF4397"/>
</dbReference>
<keyword evidence="1" id="KW-0472">Membrane</keyword>
<organism evidence="4 5">
    <name type="scientific">Microcella daejeonensis</name>
    <dbReference type="NCBI Taxonomy" id="2994971"/>
    <lineage>
        <taxon>Bacteria</taxon>
        <taxon>Bacillati</taxon>
        <taxon>Actinomycetota</taxon>
        <taxon>Actinomycetes</taxon>
        <taxon>Micrococcales</taxon>
        <taxon>Microbacteriaceae</taxon>
        <taxon>Microcella</taxon>
    </lineage>
</organism>
<feature type="transmembrane region" description="Helical" evidence="1">
    <location>
        <begin position="253"/>
        <end position="274"/>
    </location>
</feature>
<evidence type="ECO:0000256" key="1">
    <source>
        <dbReference type="SAM" id="Phobius"/>
    </source>
</evidence>